<proteinExistence type="predicted"/>
<gene>
    <name evidence="1" type="ordered locus">Cycma_3004</name>
</gene>
<dbReference type="KEGG" id="cmr:Cycma_3004"/>
<evidence type="ECO:0000313" key="1">
    <source>
        <dbReference type="EMBL" id="AEL26732.1"/>
    </source>
</evidence>
<reference evidence="2" key="1">
    <citation type="submission" date="2011-07" db="EMBL/GenBank/DDBJ databases">
        <title>The complete genome of Cyclobacterium marinum DSM 745.</title>
        <authorList>
            <person name="Lucas S."/>
            <person name="Han J."/>
            <person name="Lapidus A."/>
            <person name="Bruce D."/>
            <person name="Goodwin L."/>
            <person name="Pitluck S."/>
            <person name="Peters L."/>
            <person name="Kyrpides N."/>
            <person name="Mavromatis K."/>
            <person name="Ivanova N."/>
            <person name="Ovchinnikova G."/>
            <person name="Chertkov O."/>
            <person name="Detter J.C."/>
            <person name="Tapia R."/>
            <person name="Han C."/>
            <person name="Land M."/>
            <person name="Hauser L."/>
            <person name="Markowitz V."/>
            <person name="Cheng J.-F."/>
            <person name="Hugenholtz P."/>
            <person name="Woyke T."/>
            <person name="Wu D."/>
            <person name="Tindall B."/>
            <person name="Schuetze A."/>
            <person name="Brambilla E."/>
            <person name="Klenk H.-P."/>
            <person name="Eisen J.A."/>
        </authorList>
    </citation>
    <scope>NUCLEOTIDE SEQUENCE [LARGE SCALE GENOMIC DNA]</scope>
    <source>
        <strain evidence="2">ATCC 25205 / DSM 745 / LMG 13164 / NCIMB 1802</strain>
    </source>
</reference>
<dbReference type="Proteomes" id="UP000001635">
    <property type="component" value="Chromosome"/>
</dbReference>
<dbReference type="HOGENOM" id="CLU_3355740_0_0_10"/>
<protein>
    <submittedName>
        <fullName evidence="1">Uncharacterized protein</fullName>
    </submittedName>
</protein>
<accession>G0J548</accession>
<keyword evidence="2" id="KW-1185">Reference proteome</keyword>
<dbReference type="AlphaFoldDB" id="G0J548"/>
<name>G0J548_CYCMS</name>
<organism evidence="1 2">
    <name type="scientific">Cyclobacterium marinum (strain ATCC 25205 / DSM 745 / LMG 13164 / NCIMB 1802)</name>
    <name type="common">Flectobacillus marinus</name>
    <dbReference type="NCBI Taxonomy" id="880070"/>
    <lineage>
        <taxon>Bacteria</taxon>
        <taxon>Pseudomonadati</taxon>
        <taxon>Bacteroidota</taxon>
        <taxon>Cytophagia</taxon>
        <taxon>Cytophagales</taxon>
        <taxon>Cyclobacteriaceae</taxon>
        <taxon>Cyclobacterium</taxon>
    </lineage>
</organism>
<dbReference type="EMBL" id="CP002955">
    <property type="protein sequence ID" value="AEL26732.1"/>
    <property type="molecule type" value="Genomic_DNA"/>
</dbReference>
<evidence type="ECO:0000313" key="2">
    <source>
        <dbReference type="Proteomes" id="UP000001635"/>
    </source>
</evidence>
<sequence>MDALDSNGWPRLIRTKSDTNLYETVAGARDQFSKVP</sequence>
<dbReference type="STRING" id="880070.Cycma_3004"/>